<accession>A0A1I7MTY7</accession>
<dbReference type="STRING" id="51670.SAMN04488557_0209"/>
<evidence type="ECO:0000313" key="1">
    <source>
        <dbReference type="EMBL" id="SFV25865.1"/>
    </source>
</evidence>
<gene>
    <name evidence="1" type="ORF">SAMN04488557_0209</name>
</gene>
<dbReference type="EMBL" id="FPCH01000001">
    <property type="protein sequence ID" value="SFV25865.1"/>
    <property type="molecule type" value="Genomic_DNA"/>
</dbReference>
<protein>
    <submittedName>
        <fullName evidence="1">Uncharacterized protein</fullName>
    </submittedName>
</protein>
<reference evidence="2" key="1">
    <citation type="submission" date="2016-10" db="EMBL/GenBank/DDBJ databases">
        <authorList>
            <person name="Varghese N."/>
            <person name="Submissions S."/>
        </authorList>
    </citation>
    <scope>NUCLEOTIDE SEQUENCE [LARGE SCALE GENOMIC DNA]</scope>
    <source>
        <strain evidence="2">DSM 1565</strain>
    </source>
</reference>
<sequence length="121" mass="14233">MTSRVDAVILALRSVLNDAERSHASLWETRTINRWINQLPGAWAWRWRHLKLRGDTERRVSRQDAIVHLRATIAYLEANSSAIENWSLGWPRWKKREAHLKTEPTHVEYKMVDGPTSNTRH</sequence>
<organism evidence="1 2">
    <name type="scientific">Hyphomicrobium facile</name>
    <dbReference type="NCBI Taxonomy" id="51670"/>
    <lineage>
        <taxon>Bacteria</taxon>
        <taxon>Pseudomonadati</taxon>
        <taxon>Pseudomonadota</taxon>
        <taxon>Alphaproteobacteria</taxon>
        <taxon>Hyphomicrobiales</taxon>
        <taxon>Hyphomicrobiaceae</taxon>
        <taxon>Hyphomicrobium</taxon>
    </lineage>
</organism>
<dbReference type="RefSeq" id="WP_143111297.1">
    <property type="nucleotide sequence ID" value="NZ_FPCH01000001.1"/>
</dbReference>
<dbReference type="AlphaFoldDB" id="A0A1I7MTY7"/>
<dbReference type="OrthoDB" id="7783360at2"/>
<evidence type="ECO:0000313" key="2">
    <source>
        <dbReference type="Proteomes" id="UP000199423"/>
    </source>
</evidence>
<proteinExistence type="predicted"/>
<name>A0A1I7MTY7_9HYPH</name>
<keyword evidence="2" id="KW-1185">Reference proteome</keyword>
<dbReference type="Proteomes" id="UP000199423">
    <property type="component" value="Unassembled WGS sequence"/>
</dbReference>